<evidence type="ECO:0000313" key="6">
    <source>
        <dbReference type="EMBL" id="EAR09508.1"/>
    </source>
</evidence>
<dbReference type="NCBIfam" id="TIGR01780">
    <property type="entry name" value="SSADH"/>
    <property type="match status" value="1"/>
</dbReference>
<organism evidence="6 7">
    <name type="scientific">Reinekea blandensis MED297</name>
    <dbReference type="NCBI Taxonomy" id="314283"/>
    <lineage>
        <taxon>Bacteria</taxon>
        <taxon>Pseudomonadati</taxon>
        <taxon>Pseudomonadota</taxon>
        <taxon>Gammaproteobacteria</taxon>
        <taxon>Oceanospirillales</taxon>
        <taxon>Saccharospirillaceae</taxon>
        <taxon>Reinekea</taxon>
    </lineage>
</organism>
<dbReference type="InterPro" id="IPR010102">
    <property type="entry name" value="Succ_semiAld_DH"/>
</dbReference>
<dbReference type="PROSITE" id="PS00687">
    <property type="entry name" value="ALDEHYDE_DEHYDR_GLU"/>
    <property type="match status" value="1"/>
</dbReference>
<evidence type="ECO:0000313" key="7">
    <source>
        <dbReference type="Proteomes" id="UP000005953"/>
    </source>
</evidence>
<protein>
    <submittedName>
        <fullName evidence="6">NAD-dependent aldehyde dehydrogenase</fullName>
    </submittedName>
</protein>
<dbReference type="InterPro" id="IPR016161">
    <property type="entry name" value="Ald_DH/histidinol_DH"/>
</dbReference>
<dbReference type="FunFam" id="3.40.605.10:FF:000005">
    <property type="entry name" value="Succinate-semialdehyde dehydrogenase I"/>
    <property type="match status" value="1"/>
</dbReference>
<dbReference type="HOGENOM" id="CLU_005391_0_0_6"/>
<comment type="similarity">
    <text evidence="1 4">Belongs to the aldehyde dehydrogenase family.</text>
</comment>
<keyword evidence="2 4" id="KW-0560">Oxidoreductase</keyword>
<dbReference type="Gene3D" id="3.40.605.10">
    <property type="entry name" value="Aldehyde Dehydrogenase, Chain A, domain 1"/>
    <property type="match status" value="1"/>
</dbReference>
<evidence type="ECO:0000256" key="3">
    <source>
        <dbReference type="PROSITE-ProRule" id="PRU10007"/>
    </source>
</evidence>
<dbReference type="PANTHER" id="PTHR43353:SF5">
    <property type="entry name" value="SUCCINATE-SEMIALDEHYDE DEHYDROGENASE, MITOCHONDRIAL"/>
    <property type="match status" value="1"/>
</dbReference>
<dbReference type="AlphaFoldDB" id="A4BE30"/>
<dbReference type="InterPro" id="IPR015590">
    <property type="entry name" value="Aldehyde_DH_dom"/>
</dbReference>
<dbReference type="InterPro" id="IPR016162">
    <property type="entry name" value="Ald_DH_N"/>
</dbReference>
<name>A4BE30_9GAMM</name>
<dbReference type="Pfam" id="PF00171">
    <property type="entry name" value="Aldedh"/>
    <property type="match status" value="1"/>
</dbReference>
<keyword evidence="7" id="KW-1185">Reference proteome</keyword>
<dbReference type="PANTHER" id="PTHR43353">
    <property type="entry name" value="SUCCINATE-SEMIALDEHYDE DEHYDROGENASE, MITOCHONDRIAL"/>
    <property type="match status" value="1"/>
</dbReference>
<dbReference type="RefSeq" id="WP_008042155.1">
    <property type="nucleotide sequence ID" value="NZ_CH724149.1"/>
</dbReference>
<gene>
    <name evidence="6" type="ORF">MED297_12292</name>
</gene>
<feature type="active site" evidence="3">
    <location>
        <position position="254"/>
    </location>
</feature>
<dbReference type="Proteomes" id="UP000005953">
    <property type="component" value="Unassembled WGS sequence"/>
</dbReference>
<dbReference type="InterPro" id="IPR050740">
    <property type="entry name" value="Aldehyde_DH_Superfamily"/>
</dbReference>
<dbReference type="EMBL" id="AAOE01000009">
    <property type="protein sequence ID" value="EAR09508.1"/>
    <property type="molecule type" value="Genomic_DNA"/>
</dbReference>
<dbReference type="Gene3D" id="3.40.309.10">
    <property type="entry name" value="Aldehyde Dehydrogenase, Chain A, domain 2"/>
    <property type="match status" value="1"/>
</dbReference>
<evidence type="ECO:0000259" key="5">
    <source>
        <dbReference type="Pfam" id="PF00171"/>
    </source>
</evidence>
<dbReference type="STRING" id="314283.MED297_12292"/>
<accession>A4BE30</accession>
<reference evidence="6 7" key="1">
    <citation type="submission" date="2006-02" db="EMBL/GenBank/DDBJ databases">
        <authorList>
            <person name="Pinhassi J."/>
            <person name="Pedros-Alio C."/>
            <person name="Ferriera S."/>
            <person name="Johnson J."/>
            <person name="Kravitz S."/>
            <person name="Halpern A."/>
            <person name="Remington K."/>
            <person name="Beeson K."/>
            <person name="Tran B."/>
            <person name="Rogers Y.-H."/>
            <person name="Friedman R."/>
            <person name="Venter J.C."/>
        </authorList>
    </citation>
    <scope>NUCLEOTIDE SEQUENCE [LARGE SCALE GENOMIC DNA]</scope>
    <source>
        <strain evidence="6 7">MED297</strain>
    </source>
</reference>
<dbReference type="GO" id="GO:0004777">
    <property type="term" value="F:succinate-semialdehyde dehydrogenase (NAD+) activity"/>
    <property type="evidence" value="ECO:0007669"/>
    <property type="project" value="TreeGrafter"/>
</dbReference>
<comment type="caution">
    <text evidence="6">The sequence shown here is derived from an EMBL/GenBank/DDBJ whole genome shotgun (WGS) entry which is preliminary data.</text>
</comment>
<evidence type="ECO:0000256" key="1">
    <source>
        <dbReference type="ARBA" id="ARBA00009986"/>
    </source>
</evidence>
<sequence>MSFAANTFSQCFINGDWQASESNQTFSVINPADLQPLTKVPDCTAADAESAILAAHQALNDWQQQPAKSRANLLRQWYNLILEHQDALAELMTLECGKPIAESRGEVQYAASFIEWFAEEAKRVRGDTIPAPSKDRRIQVIKQPVGVCTAITPWNFPLAMITRKCAPALAAGCTIVIKPAEGTPLSALALARLAQEAGLPAGIFNVITASQGKEVGEVLSTHPLVRKLSFTGSTAVGKQLLAQAAGTVKRTSMELGGNAPFLVFDDADIDKAVAGAMASKYRNTGQTCVCANRFLVQAGVAEAFAKALAEATRGLKVGPGLEPDTAQGPLINQAGFDKVQALVNDAVDKGATVLTGGGPHALGGLYYQPTVLTDVTGDMRLVNEEIFGPVSPIMVFKDEAEGIALANDTPFGLAAYFYTESLSRSIRVAEGLEYGMVGVNEGILSTETAPFGGIKESGLGREGSHLGIDEYLETKYLCIGGLSE</sequence>
<dbReference type="InterPro" id="IPR016160">
    <property type="entry name" value="Ald_DH_CS_CYS"/>
</dbReference>
<evidence type="ECO:0000256" key="4">
    <source>
        <dbReference type="RuleBase" id="RU003345"/>
    </source>
</evidence>
<dbReference type="CDD" id="cd07103">
    <property type="entry name" value="ALDH_F5_SSADH_GabD"/>
    <property type="match status" value="1"/>
</dbReference>
<dbReference type="OrthoDB" id="9812625at2"/>
<dbReference type="GO" id="GO:0009450">
    <property type="term" value="P:gamma-aminobutyric acid catabolic process"/>
    <property type="evidence" value="ECO:0007669"/>
    <property type="project" value="InterPro"/>
</dbReference>
<feature type="domain" description="Aldehyde dehydrogenase" evidence="5">
    <location>
        <begin position="17"/>
        <end position="476"/>
    </location>
</feature>
<proteinExistence type="inferred from homology"/>
<dbReference type="PROSITE" id="PS00070">
    <property type="entry name" value="ALDEHYDE_DEHYDR_CYS"/>
    <property type="match status" value="1"/>
</dbReference>
<dbReference type="SUPFAM" id="SSF53720">
    <property type="entry name" value="ALDH-like"/>
    <property type="match status" value="1"/>
</dbReference>
<dbReference type="InterPro" id="IPR029510">
    <property type="entry name" value="Ald_DH_CS_GLU"/>
</dbReference>
<evidence type="ECO:0000256" key="2">
    <source>
        <dbReference type="ARBA" id="ARBA00023002"/>
    </source>
</evidence>
<dbReference type="FunFam" id="3.40.309.10:FF:000004">
    <property type="entry name" value="Succinate-semialdehyde dehydrogenase I"/>
    <property type="match status" value="1"/>
</dbReference>
<dbReference type="InterPro" id="IPR016163">
    <property type="entry name" value="Ald_DH_C"/>
</dbReference>